<proteinExistence type="predicted"/>
<reference evidence="3" key="1">
    <citation type="submission" date="2020-11" db="EMBL/GenBank/DDBJ databases">
        <authorList>
            <person name="Tran Van P."/>
        </authorList>
    </citation>
    <scope>NUCLEOTIDE SEQUENCE</scope>
</reference>
<dbReference type="PROSITE" id="PS00615">
    <property type="entry name" value="C_TYPE_LECTIN_1"/>
    <property type="match status" value="2"/>
</dbReference>
<feature type="domain" description="C-type lectin" evidence="2">
    <location>
        <begin position="70"/>
        <end position="185"/>
    </location>
</feature>
<dbReference type="OrthoDB" id="10057776at2759"/>
<evidence type="ECO:0000313" key="3">
    <source>
        <dbReference type="EMBL" id="CAD7247184.1"/>
    </source>
</evidence>
<keyword evidence="4" id="KW-1185">Reference proteome</keyword>
<dbReference type="Proteomes" id="UP000677054">
    <property type="component" value="Unassembled WGS sequence"/>
</dbReference>
<dbReference type="InterPro" id="IPR018378">
    <property type="entry name" value="C-type_lectin_CS"/>
</dbReference>
<gene>
    <name evidence="3" type="ORF">DSTB1V02_LOCUS7018</name>
</gene>
<organism evidence="3">
    <name type="scientific">Darwinula stevensoni</name>
    <dbReference type="NCBI Taxonomy" id="69355"/>
    <lineage>
        <taxon>Eukaryota</taxon>
        <taxon>Metazoa</taxon>
        <taxon>Ecdysozoa</taxon>
        <taxon>Arthropoda</taxon>
        <taxon>Crustacea</taxon>
        <taxon>Oligostraca</taxon>
        <taxon>Ostracoda</taxon>
        <taxon>Podocopa</taxon>
        <taxon>Podocopida</taxon>
        <taxon>Darwinulocopina</taxon>
        <taxon>Darwinuloidea</taxon>
        <taxon>Darwinulidae</taxon>
        <taxon>Darwinula</taxon>
    </lineage>
</organism>
<evidence type="ECO:0000259" key="2">
    <source>
        <dbReference type="PROSITE" id="PS50041"/>
    </source>
</evidence>
<evidence type="ECO:0000256" key="1">
    <source>
        <dbReference type="ARBA" id="ARBA00023157"/>
    </source>
</evidence>
<dbReference type="InterPro" id="IPR016186">
    <property type="entry name" value="C-type_lectin-like/link_sf"/>
</dbReference>
<dbReference type="SMART" id="SM00034">
    <property type="entry name" value="CLECT"/>
    <property type="match status" value="1"/>
</dbReference>
<protein>
    <recommendedName>
        <fullName evidence="2">C-type lectin domain-containing protein</fullName>
    </recommendedName>
</protein>
<dbReference type="EMBL" id="CAJPEV010001371">
    <property type="protein sequence ID" value="CAG0892279.1"/>
    <property type="molecule type" value="Genomic_DNA"/>
</dbReference>
<dbReference type="PANTHER" id="PTHR22801:SF63">
    <property type="entry name" value="C-TYPE LECTIN DOMAIN-CONTAINING PROTEIN"/>
    <property type="match status" value="1"/>
</dbReference>
<dbReference type="EMBL" id="LR900888">
    <property type="protein sequence ID" value="CAD7247184.1"/>
    <property type="molecule type" value="Genomic_DNA"/>
</dbReference>
<dbReference type="InterPro" id="IPR050801">
    <property type="entry name" value="Ca-Dep_Lectins_ImmuneDev"/>
</dbReference>
<dbReference type="CDD" id="cd00037">
    <property type="entry name" value="CLECT"/>
    <property type="match status" value="1"/>
</dbReference>
<keyword evidence="1" id="KW-1015">Disulfide bond</keyword>
<dbReference type="SUPFAM" id="SSF56436">
    <property type="entry name" value="C-type lectin-like"/>
    <property type="match status" value="2"/>
</dbReference>
<sequence length="338" mass="37745">MREERCQGFALKKGDGSFICQLLSKNSTIAVDLDKTSRVSLSETIAPKEFEFAMVTGKIHFLRAMGKGQFPKARSTCKGEGLAHLVMDDRGQEWHDYVLEFMESHFPSQDKFWIGADDTDWNSEHSWDDETLVADSMKTFWLPGEPNFKKGKQDERCVAMVKSPESPGGMWEDVSCFETLPITCESGWNIHHNGEAQANAMCYCSDSFSRSKRSGGWGHRNSAHDSCAGMEHETDMDVEQRCLGFPLKKGDDSFICQLLSKNSTFAVDPNKTSRISVSDTLVADSMKTFWLPGEPNFKDGSQQARCVAMGKSPESPGGMWEDVACTKTLPITCEIRLP</sequence>
<accession>A0A7R8XC78</accession>
<dbReference type="InterPro" id="IPR016187">
    <property type="entry name" value="CTDL_fold"/>
</dbReference>
<dbReference type="InterPro" id="IPR001304">
    <property type="entry name" value="C-type_lectin-like"/>
</dbReference>
<dbReference type="Gene3D" id="3.10.100.10">
    <property type="entry name" value="Mannose-Binding Protein A, subunit A"/>
    <property type="match status" value="2"/>
</dbReference>
<dbReference type="AlphaFoldDB" id="A0A7R8XC78"/>
<evidence type="ECO:0000313" key="4">
    <source>
        <dbReference type="Proteomes" id="UP000677054"/>
    </source>
</evidence>
<dbReference type="PANTHER" id="PTHR22801">
    <property type="entry name" value="LITHOSTATHINE"/>
    <property type="match status" value="1"/>
</dbReference>
<dbReference type="Pfam" id="PF00059">
    <property type="entry name" value="Lectin_C"/>
    <property type="match status" value="1"/>
</dbReference>
<feature type="domain" description="C-type lectin" evidence="2">
    <location>
        <begin position="290"/>
        <end position="334"/>
    </location>
</feature>
<name>A0A7R8XC78_9CRUS</name>
<dbReference type="PROSITE" id="PS50041">
    <property type="entry name" value="C_TYPE_LECTIN_2"/>
    <property type="match status" value="2"/>
</dbReference>